<accession>A0A517NVQ5</accession>
<keyword evidence="4" id="KW-1185">Reference proteome</keyword>
<feature type="region of interest" description="Disordered" evidence="1">
    <location>
        <begin position="216"/>
        <end position="262"/>
    </location>
</feature>
<gene>
    <name evidence="3" type="ORF">K239x_31820</name>
</gene>
<dbReference type="EMBL" id="CP036526">
    <property type="protein sequence ID" value="QDT11188.1"/>
    <property type="molecule type" value="Genomic_DNA"/>
</dbReference>
<organism evidence="3 4">
    <name type="scientific">Stieleria marina</name>
    <dbReference type="NCBI Taxonomy" id="1930275"/>
    <lineage>
        <taxon>Bacteria</taxon>
        <taxon>Pseudomonadati</taxon>
        <taxon>Planctomycetota</taxon>
        <taxon>Planctomycetia</taxon>
        <taxon>Pirellulales</taxon>
        <taxon>Pirellulaceae</taxon>
        <taxon>Stieleria</taxon>
    </lineage>
</organism>
<dbReference type="PROSITE" id="PS51257">
    <property type="entry name" value="PROKAR_LIPOPROTEIN"/>
    <property type="match status" value="1"/>
</dbReference>
<protein>
    <submittedName>
        <fullName evidence="3">HEAT repeat protein</fullName>
    </submittedName>
</protein>
<dbReference type="InterPro" id="IPR016024">
    <property type="entry name" value="ARM-type_fold"/>
</dbReference>
<evidence type="ECO:0000313" key="4">
    <source>
        <dbReference type="Proteomes" id="UP000319817"/>
    </source>
</evidence>
<evidence type="ECO:0000313" key="3">
    <source>
        <dbReference type="EMBL" id="QDT11188.1"/>
    </source>
</evidence>
<dbReference type="AlphaFoldDB" id="A0A517NVQ5"/>
<dbReference type="InterPro" id="IPR004155">
    <property type="entry name" value="PBS_lyase_HEAT"/>
</dbReference>
<dbReference type="Pfam" id="PF13646">
    <property type="entry name" value="HEAT_2"/>
    <property type="match status" value="1"/>
</dbReference>
<reference evidence="3 4" key="1">
    <citation type="submission" date="2019-02" db="EMBL/GenBank/DDBJ databases">
        <title>Deep-cultivation of Planctomycetes and their phenomic and genomic characterization uncovers novel biology.</title>
        <authorList>
            <person name="Wiegand S."/>
            <person name="Jogler M."/>
            <person name="Boedeker C."/>
            <person name="Pinto D."/>
            <person name="Vollmers J."/>
            <person name="Rivas-Marin E."/>
            <person name="Kohn T."/>
            <person name="Peeters S.H."/>
            <person name="Heuer A."/>
            <person name="Rast P."/>
            <person name="Oberbeckmann S."/>
            <person name="Bunk B."/>
            <person name="Jeske O."/>
            <person name="Meyerdierks A."/>
            <person name="Storesund J.E."/>
            <person name="Kallscheuer N."/>
            <person name="Luecker S."/>
            <person name="Lage O.M."/>
            <person name="Pohl T."/>
            <person name="Merkel B.J."/>
            <person name="Hornburger P."/>
            <person name="Mueller R.-W."/>
            <person name="Bruemmer F."/>
            <person name="Labrenz M."/>
            <person name="Spormann A.M."/>
            <person name="Op den Camp H."/>
            <person name="Overmann J."/>
            <person name="Amann R."/>
            <person name="Jetten M.S.M."/>
            <person name="Mascher T."/>
            <person name="Medema M.H."/>
            <person name="Devos D.P."/>
            <person name="Kaster A.-K."/>
            <person name="Ovreas L."/>
            <person name="Rohde M."/>
            <person name="Galperin M.Y."/>
            <person name="Jogler C."/>
        </authorList>
    </citation>
    <scope>NUCLEOTIDE SEQUENCE [LARGE SCALE GENOMIC DNA]</scope>
    <source>
        <strain evidence="3 4">K23_9</strain>
    </source>
</reference>
<feature type="compositionally biased region" description="Low complexity" evidence="1">
    <location>
        <begin position="216"/>
        <end position="238"/>
    </location>
</feature>
<evidence type="ECO:0000256" key="1">
    <source>
        <dbReference type="SAM" id="MobiDB-lite"/>
    </source>
</evidence>
<feature type="chain" id="PRO_5022208524" evidence="2">
    <location>
        <begin position="23"/>
        <end position="262"/>
    </location>
</feature>
<dbReference type="Gene3D" id="1.25.10.10">
    <property type="entry name" value="Leucine-rich Repeat Variant"/>
    <property type="match status" value="1"/>
</dbReference>
<keyword evidence="2" id="KW-0732">Signal</keyword>
<proteinExistence type="predicted"/>
<dbReference type="SUPFAM" id="SSF48371">
    <property type="entry name" value="ARM repeat"/>
    <property type="match status" value="1"/>
</dbReference>
<dbReference type="InterPro" id="IPR011989">
    <property type="entry name" value="ARM-like"/>
</dbReference>
<dbReference type="SMART" id="SM00567">
    <property type="entry name" value="EZ_HEAT"/>
    <property type="match status" value="3"/>
</dbReference>
<evidence type="ECO:0000256" key="2">
    <source>
        <dbReference type="SAM" id="SignalP"/>
    </source>
</evidence>
<sequence length="262" mass="28055" precursor="true">MQKLMARTLVACVLLGVTSVISGCHDGPLYALKHVNPYFTMKEWRADDQLGVTDHERRNQLLKLADTIDSLPANRQAYWSTHLSKMVEMDPNPEMRRLAISAAGKMRTGTAIGLIEKGLKDDSIKVRMEACRALGNRREAQAASLLASTYGSETELDVQHAALAALANHKGQVPLNSLRIALNDRNPATQSLAMQSLRGVTGKDFGQRPDAWLKAIGGSESSTTSPSGIGAPPSAGPAVQVADGKLSFPSLPADSNGSTQLR</sequence>
<feature type="signal peptide" evidence="2">
    <location>
        <begin position="1"/>
        <end position="22"/>
    </location>
</feature>
<feature type="compositionally biased region" description="Polar residues" evidence="1">
    <location>
        <begin position="253"/>
        <end position="262"/>
    </location>
</feature>
<dbReference type="Proteomes" id="UP000319817">
    <property type="component" value="Chromosome"/>
</dbReference>
<name>A0A517NVQ5_9BACT</name>